<proteinExistence type="predicted"/>
<dbReference type="InterPro" id="IPR008991">
    <property type="entry name" value="Translation_prot_SH3-like_sf"/>
</dbReference>
<evidence type="ECO:0000313" key="3">
    <source>
        <dbReference type="EMBL" id="MCR1898645.1"/>
    </source>
</evidence>
<dbReference type="Proteomes" id="UP001205748">
    <property type="component" value="Unassembled WGS sequence"/>
</dbReference>
<dbReference type="RefSeq" id="WP_257530189.1">
    <property type="nucleotide sequence ID" value="NZ_JANKAS010000004.1"/>
</dbReference>
<dbReference type="Gene3D" id="2.30.30.30">
    <property type="match status" value="1"/>
</dbReference>
<dbReference type="EMBL" id="JANKAS010000004">
    <property type="protein sequence ID" value="MCR1898645.1"/>
    <property type="molecule type" value="Genomic_DNA"/>
</dbReference>
<keyword evidence="2" id="KW-0687">Ribonucleoprotein</keyword>
<protein>
    <submittedName>
        <fullName evidence="3">KOW domain-containing RNA-binding protein</fullName>
    </submittedName>
</protein>
<dbReference type="GO" id="GO:1990904">
    <property type="term" value="C:ribonucleoprotein complex"/>
    <property type="evidence" value="ECO:0007669"/>
    <property type="project" value="UniProtKB-KW"/>
</dbReference>
<organism evidence="3 4">
    <name type="scientific">Irregularibacter muris</name>
    <dbReference type="NCBI Taxonomy" id="1796619"/>
    <lineage>
        <taxon>Bacteria</taxon>
        <taxon>Bacillati</taxon>
        <taxon>Bacillota</taxon>
        <taxon>Clostridia</taxon>
        <taxon>Eubacteriales</taxon>
        <taxon>Eubacteriaceae</taxon>
        <taxon>Irregularibacter</taxon>
    </lineage>
</organism>
<dbReference type="GO" id="GO:0005840">
    <property type="term" value="C:ribosome"/>
    <property type="evidence" value="ECO:0007669"/>
    <property type="project" value="UniProtKB-KW"/>
</dbReference>
<sequence>MESNDLLLGQVVYSLAGRDKGKFMVVMEKIDSQYVHISDGDIRKVDKAKKKKVKHLRKTNHIISTINKKLETGQKINNAEIRKKLKELGYNTQNGKRED</sequence>
<evidence type="ECO:0000313" key="4">
    <source>
        <dbReference type="Proteomes" id="UP001205748"/>
    </source>
</evidence>
<dbReference type="InterPro" id="IPR041985">
    <property type="entry name" value="Ribosomal_eL14_KOW"/>
</dbReference>
<comment type="caution">
    <text evidence="3">The sequence shown here is derived from an EMBL/GenBank/DDBJ whole genome shotgun (WGS) entry which is preliminary data.</text>
</comment>
<dbReference type="AlphaFoldDB" id="A0AAE3HDM6"/>
<accession>A0AAE3HDM6</accession>
<evidence type="ECO:0000256" key="2">
    <source>
        <dbReference type="ARBA" id="ARBA00023274"/>
    </source>
</evidence>
<dbReference type="InterPro" id="IPR014722">
    <property type="entry name" value="Rib_uL2_dom2"/>
</dbReference>
<reference evidence="3" key="1">
    <citation type="submission" date="2022-07" db="EMBL/GenBank/DDBJ databases">
        <title>Enhanced cultured diversity of the mouse gut microbiota enables custom-made synthetic communities.</title>
        <authorList>
            <person name="Afrizal A."/>
        </authorList>
    </citation>
    <scope>NUCLEOTIDE SEQUENCE</scope>
    <source>
        <strain evidence="3">DSM 28593</strain>
    </source>
</reference>
<name>A0AAE3HDM6_9FIRM</name>
<keyword evidence="1" id="KW-0689">Ribosomal protein</keyword>
<keyword evidence="4" id="KW-1185">Reference proteome</keyword>
<dbReference type="SUPFAM" id="SSF50104">
    <property type="entry name" value="Translation proteins SH3-like domain"/>
    <property type="match status" value="1"/>
</dbReference>
<evidence type="ECO:0000256" key="1">
    <source>
        <dbReference type="ARBA" id="ARBA00022980"/>
    </source>
</evidence>
<gene>
    <name evidence="3" type="ORF">NSA47_06520</name>
</gene>
<dbReference type="CDD" id="cd06088">
    <property type="entry name" value="KOW_RPL14"/>
    <property type="match status" value="1"/>
</dbReference>